<feature type="compositionally biased region" description="Gly residues" evidence="1">
    <location>
        <begin position="131"/>
        <end position="142"/>
    </location>
</feature>
<proteinExistence type="predicted"/>
<accession>A0A0D3MJC7</accession>
<organism evidence="3">
    <name type="scientific">Gadus morhua</name>
    <name type="common">Atlantic cod</name>
    <dbReference type="NCBI Taxonomy" id="8049"/>
    <lineage>
        <taxon>Eukaryota</taxon>
        <taxon>Metazoa</taxon>
        <taxon>Chordata</taxon>
        <taxon>Craniata</taxon>
        <taxon>Vertebrata</taxon>
        <taxon>Euteleostomi</taxon>
        <taxon>Actinopterygii</taxon>
        <taxon>Neopterygii</taxon>
        <taxon>Teleostei</taxon>
        <taxon>Neoteleostei</taxon>
        <taxon>Acanthomorphata</taxon>
        <taxon>Zeiogadaria</taxon>
        <taxon>Gadariae</taxon>
        <taxon>Gadiformes</taxon>
        <taxon>Gadoidei</taxon>
        <taxon>Gadidae</taxon>
        <taxon>Gadus</taxon>
    </lineage>
</organism>
<evidence type="ECO:0000313" key="3">
    <source>
        <dbReference type="EMBL" id="AIL25603.1"/>
    </source>
</evidence>
<dbReference type="Gene3D" id="3.10.450.10">
    <property type="match status" value="1"/>
</dbReference>
<name>A0A0D3MJC7_GADMO</name>
<feature type="compositionally biased region" description="Low complexity" evidence="1">
    <location>
        <begin position="155"/>
        <end position="171"/>
    </location>
</feature>
<evidence type="ECO:0000256" key="2">
    <source>
        <dbReference type="SAM" id="SignalP"/>
    </source>
</evidence>
<dbReference type="AlphaFoldDB" id="A0A0D3MJC7"/>
<dbReference type="EMBL" id="KJ831358">
    <property type="protein sequence ID" value="AIL25603.1"/>
    <property type="molecule type" value="Genomic_DNA"/>
</dbReference>
<keyword evidence="2" id="KW-0732">Signal</keyword>
<feature type="chain" id="PRO_5002265265" evidence="2">
    <location>
        <begin position="20"/>
        <end position="198"/>
    </location>
</feature>
<protein>
    <submittedName>
        <fullName evidence="3">Cathelicidin 1</fullName>
    </submittedName>
</protein>
<feature type="signal peptide" evidence="2">
    <location>
        <begin position="1"/>
        <end position="19"/>
    </location>
</feature>
<feature type="region of interest" description="Disordered" evidence="1">
    <location>
        <begin position="124"/>
        <end position="198"/>
    </location>
</feature>
<reference evidence="3" key="1">
    <citation type="journal article" date="2015" name="PeerJ">
        <title>Trans-species polymorphism at antimicrobial innate immunity cathelicidin genes of Atlantic cod and related species.</title>
        <authorList>
            <person name="Halldorsdottir K."/>
            <person name="Arnason E."/>
        </authorList>
    </citation>
    <scope>NUCLEOTIDE SEQUENCE</scope>
    <source>
        <strain evidence="3">105746</strain>
    </source>
</reference>
<sequence>MTTQMRLLCFAAVTLLAEAQMIPGPFIFPLKNFRPLLDQLRVEAVYPEGVDLSIMSVKKMTFPAQELDCSQVNTSMPGQQCPLKENGKIMNCNFTLSYINQDADIQGFQFNCDAAIKEATLTRVRRSRSGRGSGKGGRGGSRGSSRSWPRRSRGSKGSSGSRGSRGSSGSRGSRGGLSGRGSSIAGIGNRNSGGTRTA</sequence>
<feature type="compositionally biased region" description="Polar residues" evidence="1">
    <location>
        <begin position="189"/>
        <end position="198"/>
    </location>
</feature>
<evidence type="ECO:0000256" key="1">
    <source>
        <dbReference type="SAM" id="MobiDB-lite"/>
    </source>
</evidence>